<keyword evidence="1" id="KW-1133">Transmembrane helix</keyword>
<evidence type="ECO:0000313" key="2">
    <source>
        <dbReference type="EMBL" id="KAG7164691.1"/>
    </source>
</evidence>
<gene>
    <name evidence="2" type="ORF">Hamer_G005087</name>
</gene>
<accession>A0A8J5MV25</accession>
<protein>
    <submittedName>
        <fullName evidence="2">Uncharacterized protein</fullName>
    </submittedName>
</protein>
<feature type="transmembrane region" description="Helical" evidence="1">
    <location>
        <begin position="30"/>
        <end position="53"/>
    </location>
</feature>
<reference evidence="2" key="1">
    <citation type="journal article" date="2021" name="Sci. Adv.">
        <title>The American lobster genome reveals insights on longevity, neural, and immune adaptations.</title>
        <authorList>
            <person name="Polinski J.M."/>
            <person name="Zimin A.V."/>
            <person name="Clark K.F."/>
            <person name="Kohn A.B."/>
            <person name="Sadowski N."/>
            <person name="Timp W."/>
            <person name="Ptitsyn A."/>
            <person name="Khanna P."/>
            <person name="Romanova D.Y."/>
            <person name="Williams P."/>
            <person name="Greenwood S.J."/>
            <person name="Moroz L.L."/>
            <person name="Walt D.R."/>
            <person name="Bodnar A.G."/>
        </authorList>
    </citation>
    <scope>NUCLEOTIDE SEQUENCE</scope>
    <source>
        <strain evidence="2">GMGI-L3</strain>
    </source>
</reference>
<keyword evidence="3" id="KW-1185">Reference proteome</keyword>
<dbReference type="EMBL" id="JAHLQT010024959">
    <property type="protein sequence ID" value="KAG7164691.1"/>
    <property type="molecule type" value="Genomic_DNA"/>
</dbReference>
<dbReference type="Proteomes" id="UP000747542">
    <property type="component" value="Unassembled WGS sequence"/>
</dbReference>
<name>A0A8J5MV25_HOMAM</name>
<proteinExistence type="predicted"/>
<dbReference type="AlphaFoldDB" id="A0A8J5MV25"/>
<sequence>MGESKKYNVPSAEFQDNTIGWCGGRLLVKITIFISLIIYLTGSIITGIAYRVYEGLPVNCTMDARFDSTHIYVYETPFVVVGPCFMSAGGAVLTFLLLQWVFCRPTLEN</sequence>
<feature type="transmembrane region" description="Helical" evidence="1">
    <location>
        <begin position="78"/>
        <end position="102"/>
    </location>
</feature>
<keyword evidence="1" id="KW-0812">Transmembrane</keyword>
<keyword evidence="1" id="KW-0472">Membrane</keyword>
<organism evidence="2 3">
    <name type="scientific">Homarus americanus</name>
    <name type="common">American lobster</name>
    <dbReference type="NCBI Taxonomy" id="6706"/>
    <lineage>
        <taxon>Eukaryota</taxon>
        <taxon>Metazoa</taxon>
        <taxon>Ecdysozoa</taxon>
        <taxon>Arthropoda</taxon>
        <taxon>Crustacea</taxon>
        <taxon>Multicrustacea</taxon>
        <taxon>Malacostraca</taxon>
        <taxon>Eumalacostraca</taxon>
        <taxon>Eucarida</taxon>
        <taxon>Decapoda</taxon>
        <taxon>Pleocyemata</taxon>
        <taxon>Astacidea</taxon>
        <taxon>Nephropoidea</taxon>
        <taxon>Nephropidae</taxon>
        <taxon>Homarus</taxon>
    </lineage>
</organism>
<comment type="caution">
    <text evidence="2">The sequence shown here is derived from an EMBL/GenBank/DDBJ whole genome shotgun (WGS) entry which is preliminary data.</text>
</comment>
<evidence type="ECO:0000313" key="3">
    <source>
        <dbReference type="Proteomes" id="UP000747542"/>
    </source>
</evidence>
<evidence type="ECO:0000256" key="1">
    <source>
        <dbReference type="SAM" id="Phobius"/>
    </source>
</evidence>